<dbReference type="EMBL" id="VJXX01000003">
    <property type="protein sequence ID" value="MPY11243.1"/>
    <property type="molecule type" value="Genomic_DNA"/>
</dbReference>
<dbReference type="OrthoDB" id="9151676at2"/>
<dbReference type="RefSeq" id="WP_152815438.1">
    <property type="nucleotide sequence ID" value="NZ_VJXX01000003.1"/>
</dbReference>
<gene>
    <name evidence="2" type="ORF">FNH21_11030</name>
</gene>
<dbReference type="Proteomes" id="UP000326464">
    <property type="component" value="Unassembled WGS sequence"/>
</dbReference>
<dbReference type="SUPFAM" id="SSF55781">
    <property type="entry name" value="GAF domain-like"/>
    <property type="match status" value="1"/>
</dbReference>
<dbReference type="Gene3D" id="3.30.450.40">
    <property type="match status" value="1"/>
</dbReference>
<name>A0A7X1TP48_9MICC</name>
<sequence length="198" mass="22221">MKISLPTSGNWSHPIERIHLLPFSPPPGAPVALDPSITLPSRRESERQRLRSLRRTGLLDSPQEERFDRLTRDAQSYFGVQTVIISFISEDRQFLKSFVGDLPRTIPRDLALCDTTIKQDGLLLIPDMRVDPRFSTHPFVLGEPFARFYAGIPLRGPSGWFVGSLCLVDTEPRHLCARERAYLGTLADLAEIEVNAGA</sequence>
<dbReference type="InterPro" id="IPR029016">
    <property type="entry name" value="GAF-like_dom_sf"/>
</dbReference>
<keyword evidence="3" id="KW-1185">Reference proteome</keyword>
<evidence type="ECO:0000259" key="1">
    <source>
        <dbReference type="SMART" id="SM00065"/>
    </source>
</evidence>
<dbReference type="AlphaFoldDB" id="A0A7X1TP48"/>
<feature type="domain" description="GAF" evidence="1">
    <location>
        <begin position="62"/>
        <end position="198"/>
    </location>
</feature>
<accession>A0A7X1TP48</accession>
<dbReference type="PANTHER" id="PTHR43102:SF2">
    <property type="entry name" value="GAF DOMAIN-CONTAINING PROTEIN"/>
    <property type="match status" value="1"/>
</dbReference>
<dbReference type="PANTHER" id="PTHR43102">
    <property type="entry name" value="SLR1143 PROTEIN"/>
    <property type="match status" value="1"/>
</dbReference>
<proteinExistence type="predicted"/>
<evidence type="ECO:0000313" key="3">
    <source>
        <dbReference type="Proteomes" id="UP000326464"/>
    </source>
</evidence>
<comment type="caution">
    <text evidence="2">The sequence shown here is derived from an EMBL/GenBank/DDBJ whole genome shotgun (WGS) entry which is preliminary data.</text>
</comment>
<dbReference type="InterPro" id="IPR003018">
    <property type="entry name" value="GAF"/>
</dbReference>
<protein>
    <submittedName>
        <fullName evidence="2">GAF domain-containing protein</fullName>
    </submittedName>
</protein>
<organism evidence="2 3">
    <name type="scientific">Arthrobacter bussei</name>
    <dbReference type="NCBI Taxonomy" id="2594179"/>
    <lineage>
        <taxon>Bacteria</taxon>
        <taxon>Bacillati</taxon>
        <taxon>Actinomycetota</taxon>
        <taxon>Actinomycetes</taxon>
        <taxon>Micrococcales</taxon>
        <taxon>Micrococcaceae</taxon>
        <taxon>Arthrobacter</taxon>
    </lineage>
</organism>
<dbReference type="SMART" id="SM00065">
    <property type="entry name" value="GAF"/>
    <property type="match status" value="1"/>
</dbReference>
<dbReference type="Pfam" id="PF01590">
    <property type="entry name" value="GAF"/>
    <property type="match status" value="1"/>
</dbReference>
<reference evidence="3" key="1">
    <citation type="submission" date="2019-07" db="EMBL/GenBank/DDBJ databases">
        <title>Arthrobacter KR32 sp. nov., isolated from mountain cheese made of cows milk.</title>
        <authorList>
            <person name="Flegler A."/>
        </authorList>
    </citation>
    <scope>NUCLEOTIDE SEQUENCE [LARGE SCALE GENOMIC DNA]</scope>
    <source>
        <strain evidence="3">KR32</strain>
    </source>
</reference>
<evidence type="ECO:0000313" key="2">
    <source>
        <dbReference type="EMBL" id="MPY11243.1"/>
    </source>
</evidence>